<proteinExistence type="predicted"/>
<organism evidence="1 2">
    <name type="scientific">Punica granatum</name>
    <name type="common">Pomegranate</name>
    <dbReference type="NCBI Taxonomy" id="22663"/>
    <lineage>
        <taxon>Eukaryota</taxon>
        <taxon>Viridiplantae</taxon>
        <taxon>Streptophyta</taxon>
        <taxon>Embryophyta</taxon>
        <taxon>Tracheophyta</taxon>
        <taxon>Spermatophyta</taxon>
        <taxon>Magnoliopsida</taxon>
        <taxon>eudicotyledons</taxon>
        <taxon>Gunneridae</taxon>
        <taxon>Pentapetalae</taxon>
        <taxon>rosids</taxon>
        <taxon>malvids</taxon>
        <taxon>Myrtales</taxon>
        <taxon>Lythraceae</taxon>
        <taxon>Punica</taxon>
    </lineage>
</organism>
<protein>
    <submittedName>
        <fullName evidence="1">Uncharacterized protein</fullName>
    </submittedName>
</protein>
<sequence length="79" mass="8811">MDSKPSGKAARLSCPLYPIMILEMDSLRHTWGRAQHFKEVVFAHTTAAKRGSKGTRITNCCINIFQGDRCTEKVNSLAD</sequence>
<reference evidence="1 2" key="1">
    <citation type="submission" date="2017-11" db="EMBL/GenBank/DDBJ databases">
        <title>De-novo sequencing of pomegranate (Punica granatum L.) genome.</title>
        <authorList>
            <person name="Akparov Z."/>
            <person name="Amiraslanov A."/>
            <person name="Hajiyeva S."/>
            <person name="Abbasov M."/>
            <person name="Kaur K."/>
            <person name="Hamwieh A."/>
            <person name="Solovyev V."/>
            <person name="Salamov A."/>
            <person name="Braich B."/>
            <person name="Kosarev P."/>
            <person name="Mahmoud A."/>
            <person name="Hajiyev E."/>
            <person name="Babayeva S."/>
            <person name="Izzatullayeva V."/>
            <person name="Mammadov A."/>
            <person name="Mammadov A."/>
            <person name="Sharifova S."/>
            <person name="Ojaghi J."/>
            <person name="Eynullazada K."/>
            <person name="Bayramov B."/>
            <person name="Abdulazimova A."/>
            <person name="Shahmuradov I."/>
        </authorList>
    </citation>
    <scope>NUCLEOTIDE SEQUENCE [LARGE SCALE GENOMIC DNA]</scope>
    <source>
        <strain evidence="2">cv. AG2017</strain>
        <tissue evidence="1">Leaf</tissue>
    </source>
</reference>
<evidence type="ECO:0000313" key="2">
    <source>
        <dbReference type="Proteomes" id="UP000233551"/>
    </source>
</evidence>
<comment type="caution">
    <text evidence="1">The sequence shown here is derived from an EMBL/GenBank/DDBJ whole genome shotgun (WGS) entry which is preliminary data.</text>
</comment>
<name>A0A2I0LB00_PUNGR</name>
<gene>
    <name evidence="1" type="ORF">CRG98_001751</name>
</gene>
<dbReference type="AlphaFoldDB" id="A0A2I0LB00"/>
<dbReference type="Proteomes" id="UP000233551">
    <property type="component" value="Unassembled WGS sequence"/>
</dbReference>
<dbReference type="EMBL" id="PGOL01000070">
    <property type="protein sequence ID" value="PKI77864.1"/>
    <property type="molecule type" value="Genomic_DNA"/>
</dbReference>
<keyword evidence="2" id="KW-1185">Reference proteome</keyword>
<accession>A0A2I0LB00</accession>
<evidence type="ECO:0000313" key="1">
    <source>
        <dbReference type="EMBL" id="PKI77864.1"/>
    </source>
</evidence>